<name>A0ACC3Z1A4_COLTU</name>
<dbReference type="Proteomes" id="UP000805649">
    <property type="component" value="Unassembled WGS sequence"/>
</dbReference>
<evidence type="ECO:0000313" key="2">
    <source>
        <dbReference type="Proteomes" id="UP000805649"/>
    </source>
</evidence>
<proteinExistence type="predicted"/>
<gene>
    <name evidence="1" type="ORF">CTRU02_207594</name>
</gene>
<organism evidence="1 2">
    <name type="scientific">Colletotrichum truncatum</name>
    <name type="common">Anthracnose fungus</name>
    <name type="synonym">Colletotrichum capsici</name>
    <dbReference type="NCBI Taxonomy" id="5467"/>
    <lineage>
        <taxon>Eukaryota</taxon>
        <taxon>Fungi</taxon>
        <taxon>Dikarya</taxon>
        <taxon>Ascomycota</taxon>
        <taxon>Pezizomycotina</taxon>
        <taxon>Sordariomycetes</taxon>
        <taxon>Hypocreomycetidae</taxon>
        <taxon>Glomerellales</taxon>
        <taxon>Glomerellaceae</taxon>
        <taxon>Colletotrichum</taxon>
        <taxon>Colletotrichum truncatum species complex</taxon>
    </lineage>
</organism>
<accession>A0ACC3Z1A4</accession>
<reference evidence="1 2" key="1">
    <citation type="journal article" date="2020" name="Phytopathology">
        <title>Genome Sequence Resources of Colletotrichum truncatum, C. plurivorum, C. musicola, and C. sojae: Four Species Pathogenic to Soybean (Glycine max).</title>
        <authorList>
            <person name="Rogerio F."/>
            <person name="Boufleur T.R."/>
            <person name="Ciampi-Guillardi M."/>
            <person name="Sukno S.A."/>
            <person name="Thon M.R."/>
            <person name="Massola Junior N.S."/>
            <person name="Baroncelli R."/>
        </authorList>
    </citation>
    <scope>NUCLEOTIDE SEQUENCE [LARGE SCALE GENOMIC DNA]</scope>
    <source>
        <strain evidence="1 2">CMES1059</strain>
    </source>
</reference>
<comment type="caution">
    <text evidence="1">The sequence shown here is derived from an EMBL/GenBank/DDBJ whole genome shotgun (WGS) entry which is preliminary data.</text>
</comment>
<keyword evidence="2" id="KW-1185">Reference proteome</keyword>
<dbReference type="EMBL" id="VUJX02000004">
    <property type="protein sequence ID" value="KAL0937863.1"/>
    <property type="molecule type" value="Genomic_DNA"/>
</dbReference>
<sequence length="396" mass="42175">MASLGRSFKPSAYFSRAIRPTMPGRTVSNSSDVSATSLGSRSDDYGDLVMSGLNTPAQEKTGIDGFRVPAAPEVRSPRGETSAPAQLDLSSLQSARYNRSHPIAIELPASLRKIKSAPTCTPPEPLSARGDVPGGYFPLHEDPKGRIRHPHPFDSESGQARHHSVSLTVDNTSQAEQRGASLAPAMAPSTRLSPLTAIESDQSRANTPGTSYLPSGVHDTPLPMGKYYPSNYERSSPDARIGPSAPPSRMSSTRSEGHLPAREGFRPSRQDSEVRRKLQQYQRDMIAQASLAASEVLGSSASQGNAVPGSTITLNGVPLASMHHIGTAGAHKPVSPRLLPLGSPGPVTPMNLEGDDVGYLDRGRNDEIARLLRAEEERIRREGATSPAVETGPQAF</sequence>
<evidence type="ECO:0000313" key="1">
    <source>
        <dbReference type="EMBL" id="KAL0937863.1"/>
    </source>
</evidence>
<protein>
    <submittedName>
        <fullName evidence="1">Uncharacterized protein</fullName>
    </submittedName>
</protein>